<comment type="caution">
    <text evidence="4">The sequence shown here is derived from an EMBL/GenBank/DDBJ whole genome shotgun (WGS) entry which is preliminary data.</text>
</comment>
<evidence type="ECO:0000259" key="3">
    <source>
        <dbReference type="PROSITE" id="PS50888"/>
    </source>
</evidence>
<reference evidence="4 5" key="1">
    <citation type="submission" date="2024-11" db="EMBL/GenBank/DDBJ databases">
        <title>Chromosome-level genome assembly of the freshwater bivalve Anodonta woodiana.</title>
        <authorList>
            <person name="Chen X."/>
        </authorList>
    </citation>
    <scope>NUCLEOTIDE SEQUENCE [LARGE SCALE GENOMIC DNA]</scope>
    <source>
        <strain evidence="4">MN2024</strain>
        <tissue evidence="4">Gills</tissue>
    </source>
</reference>
<dbReference type="Proteomes" id="UP001634394">
    <property type="component" value="Unassembled WGS sequence"/>
</dbReference>
<dbReference type="AlphaFoldDB" id="A0ABD3U0B2"/>
<protein>
    <recommendedName>
        <fullName evidence="3">BHLH domain-containing protein</fullName>
    </recommendedName>
</protein>
<evidence type="ECO:0000313" key="5">
    <source>
        <dbReference type="Proteomes" id="UP001634394"/>
    </source>
</evidence>
<organism evidence="4 5">
    <name type="scientific">Sinanodonta woodiana</name>
    <name type="common">Chinese pond mussel</name>
    <name type="synonym">Anodonta woodiana</name>
    <dbReference type="NCBI Taxonomy" id="1069815"/>
    <lineage>
        <taxon>Eukaryota</taxon>
        <taxon>Metazoa</taxon>
        <taxon>Spiralia</taxon>
        <taxon>Lophotrochozoa</taxon>
        <taxon>Mollusca</taxon>
        <taxon>Bivalvia</taxon>
        <taxon>Autobranchia</taxon>
        <taxon>Heteroconchia</taxon>
        <taxon>Palaeoheterodonta</taxon>
        <taxon>Unionida</taxon>
        <taxon>Unionoidea</taxon>
        <taxon>Unionidae</taxon>
        <taxon>Unioninae</taxon>
        <taxon>Sinanodonta</taxon>
    </lineage>
</organism>
<feature type="region of interest" description="Disordered" evidence="2">
    <location>
        <begin position="580"/>
        <end position="599"/>
    </location>
</feature>
<name>A0ABD3U0B2_SINWO</name>
<dbReference type="EMBL" id="JBJQND010000017">
    <property type="protein sequence ID" value="KAL3842502.1"/>
    <property type="molecule type" value="Genomic_DNA"/>
</dbReference>
<dbReference type="InterPro" id="IPR011598">
    <property type="entry name" value="bHLH_dom"/>
</dbReference>
<feature type="coiled-coil region" evidence="1">
    <location>
        <begin position="44"/>
        <end position="71"/>
    </location>
</feature>
<feature type="domain" description="BHLH" evidence="3">
    <location>
        <begin position="1"/>
        <end position="54"/>
    </location>
</feature>
<gene>
    <name evidence="4" type="ORF">ACJMK2_020507</name>
</gene>
<keyword evidence="5" id="KW-1185">Reference proteome</keyword>
<dbReference type="PROSITE" id="PS50888">
    <property type="entry name" value="BHLH"/>
    <property type="match status" value="1"/>
</dbReference>
<evidence type="ECO:0000256" key="2">
    <source>
        <dbReference type="SAM" id="MobiDB-lite"/>
    </source>
</evidence>
<dbReference type="SUPFAM" id="SSF47459">
    <property type="entry name" value="HLH, helix-loop-helix DNA-binding domain"/>
    <property type="match status" value="1"/>
</dbReference>
<dbReference type="CDD" id="cd00083">
    <property type="entry name" value="bHLH_SF"/>
    <property type="match status" value="1"/>
</dbReference>
<proteinExistence type="predicted"/>
<dbReference type="InterPro" id="IPR036638">
    <property type="entry name" value="HLH_DNA-bd_sf"/>
</dbReference>
<evidence type="ECO:0000256" key="1">
    <source>
        <dbReference type="SAM" id="Coils"/>
    </source>
</evidence>
<evidence type="ECO:0000313" key="4">
    <source>
        <dbReference type="EMBL" id="KAL3842502.1"/>
    </source>
</evidence>
<sequence length="623" mass="70309">MRARRRQSDAKWRASVAMCYDIMKNVIPDHKKLSRRKVSKALILKETERHIERLENRLKELLEVTASHRGKRFLLKKEENVYTAATFVNIQEEFAIRQQQFFTSNGSGKKRYNVPADIEASMLTISQQISPIVVAEVAGDSSAWTRTDSTNNRVDEYENEASDQELRGRSGKLETLLTSFNSPVFAASCEPKVSVTGRNDPQMNSGNCIPSLCTPTKPQLPRRRKMTSTSKCTSVTPVKLPAKRSELLALHIDVTPVKTPKLPSSENKSLPKNTCEMVTPSKIPPELLFNRSSPGFTPVKLPHDIEVDSLLSLPSTPAKSLIGSPFSCFSSLSRVWVWLTPYMIGKSSARELKTAEMKVEEDIQSRDRIKDVFLASSASNSRSEINSNKRRNSKSRCRRRLEGSFPADQDDLSPELSPPGQFLNNSDDSCLDFDGYFLFYQHQHQSSILDESETPFVSDENLQDVTHMWENMATEYRQVYKTIASMKNSSEDSLGLTEDLKEIDLKPLDVASIKKFPSDFANEEDNDVQLVTPSSHKVSDLLNGFEVSDIQIQNQPQRQKDFQLVPEYADLGIIVVNNESSDEEEQEAGKKNPVQQSHEEFQEHNNQVVPDILIHSSAFTLTV</sequence>
<accession>A0ABD3U0B2</accession>
<keyword evidence="1" id="KW-0175">Coiled coil</keyword>